<dbReference type="EMBL" id="JAGISH010000001">
    <property type="protein sequence ID" value="MBP0481249.1"/>
    <property type="molecule type" value="Genomic_DNA"/>
</dbReference>
<dbReference type="CDD" id="cd08241">
    <property type="entry name" value="QOR1"/>
    <property type="match status" value="1"/>
</dbReference>
<comment type="caution">
    <text evidence="2">The sequence shown here is derived from an EMBL/GenBank/DDBJ whole genome shotgun (WGS) entry which is preliminary data.</text>
</comment>
<dbReference type="SUPFAM" id="SSF51735">
    <property type="entry name" value="NAD(P)-binding Rossmann-fold domains"/>
    <property type="match status" value="1"/>
</dbReference>
<protein>
    <submittedName>
        <fullName evidence="2">NADPH:quinone oxidoreductase family protein</fullName>
    </submittedName>
</protein>
<dbReference type="InterPro" id="IPR013154">
    <property type="entry name" value="ADH-like_N"/>
</dbReference>
<evidence type="ECO:0000313" key="2">
    <source>
        <dbReference type="EMBL" id="MBP0481249.1"/>
    </source>
</evidence>
<dbReference type="InterPro" id="IPR036291">
    <property type="entry name" value="NAD(P)-bd_dom_sf"/>
</dbReference>
<dbReference type="InterPro" id="IPR013149">
    <property type="entry name" value="ADH-like_C"/>
</dbReference>
<dbReference type="InterPro" id="IPR011032">
    <property type="entry name" value="GroES-like_sf"/>
</dbReference>
<dbReference type="Gene3D" id="3.40.50.720">
    <property type="entry name" value="NAD(P)-binding Rossmann-like Domain"/>
    <property type="match status" value="1"/>
</dbReference>
<feature type="domain" description="Enoyl reductase (ER)" evidence="1">
    <location>
        <begin position="10"/>
        <end position="317"/>
    </location>
</feature>
<accession>A0A940S1S2</accession>
<dbReference type="InterPro" id="IPR020843">
    <property type="entry name" value="ER"/>
</dbReference>
<dbReference type="AlphaFoldDB" id="A0A940S1S2"/>
<dbReference type="Pfam" id="PF00107">
    <property type="entry name" value="ADH_zinc_N"/>
    <property type="match status" value="1"/>
</dbReference>
<dbReference type="PANTHER" id="PTHR43677:SF4">
    <property type="entry name" value="QUINONE OXIDOREDUCTASE-LIKE PROTEIN 2"/>
    <property type="match status" value="1"/>
</dbReference>
<dbReference type="GO" id="GO:0016491">
    <property type="term" value="F:oxidoreductase activity"/>
    <property type="evidence" value="ECO:0007669"/>
    <property type="project" value="InterPro"/>
</dbReference>
<organism evidence="2 3">
    <name type="scientific">Sagittula salina</name>
    <dbReference type="NCBI Taxonomy" id="2820268"/>
    <lineage>
        <taxon>Bacteria</taxon>
        <taxon>Pseudomonadati</taxon>
        <taxon>Pseudomonadota</taxon>
        <taxon>Alphaproteobacteria</taxon>
        <taxon>Rhodobacterales</taxon>
        <taxon>Roseobacteraceae</taxon>
        <taxon>Sagittula</taxon>
    </lineage>
</organism>
<dbReference type="Proteomes" id="UP000675940">
    <property type="component" value="Unassembled WGS sequence"/>
</dbReference>
<dbReference type="RefSeq" id="WP_209358781.1">
    <property type="nucleotide sequence ID" value="NZ_JAGISH010000001.1"/>
</dbReference>
<evidence type="ECO:0000259" key="1">
    <source>
        <dbReference type="SMART" id="SM00829"/>
    </source>
</evidence>
<dbReference type="SUPFAM" id="SSF50129">
    <property type="entry name" value="GroES-like"/>
    <property type="match status" value="1"/>
</dbReference>
<evidence type="ECO:0000313" key="3">
    <source>
        <dbReference type="Proteomes" id="UP000675940"/>
    </source>
</evidence>
<gene>
    <name evidence="2" type="ORF">J5474_01915</name>
</gene>
<keyword evidence="3" id="KW-1185">Reference proteome</keyword>
<dbReference type="SMART" id="SM00829">
    <property type="entry name" value="PKS_ER"/>
    <property type="match status" value="1"/>
</dbReference>
<name>A0A940S1S2_9RHOB</name>
<dbReference type="InterPro" id="IPR051397">
    <property type="entry name" value="Zn-ADH-like_protein"/>
</dbReference>
<proteinExistence type="predicted"/>
<sequence>MRALTVSSPGIAPTLTDTSIPLPDRGEIRVKIAACGLNFADLLMVKGTYQDTPPLPFILGMEVSGTIDSLGEGVTGFAPGDRVAVFGGQGGLAEFGCFDAARAVKLPDTMPFTEAAAFQVAYGTSHLALDHRARLQPGETLLVLGAAGGVGLTAVEIGKLMGATVIACARGAAKLEAANAAGADHLIDASTQDIRAEVKALGGADVVYDPVGGEQWEAAFRACNPEARLIPIGFASGDVPQVKTNHLLVKNLSVLGVYWGGYLAFRPDVLTASLATLMQWHAEGKLRPHVSATFPLEEANKGLDMLRDRRSTGKVVITVQDL</sequence>
<dbReference type="Gene3D" id="3.90.180.10">
    <property type="entry name" value="Medium-chain alcohol dehydrogenases, catalytic domain"/>
    <property type="match status" value="1"/>
</dbReference>
<reference evidence="2" key="1">
    <citation type="submission" date="2021-03" db="EMBL/GenBank/DDBJ databases">
        <title>Sagittula salina sp. nov. strain M10.9X isolated from the marine waste.</title>
        <authorList>
            <person name="Satari L."/>
            <person name="Molina-Menor E."/>
            <person name="Vidal-Verdu A."/>
            <person name="Pascual J."/>
            <person name="Pereto J."/>
            <person name="Porcar M."/>
        </authorList>
    </citation>
    <scope>NUCLEOTIDE SEQUENCE</scope>
    <source>
        <strain evidence="2">M10.9X</strain>
    </source>
</reference>
<dbReference type="Pfam" id="PF08240">
    <property type="entry name" value="ADH_N"/>
    <property type="match status" value="1"/>
</dbReference>
<dbReference type="PANTHER" id="PTHR43677">
    <property type="entry name" value="SHORT-CHAIN DEHYDROGENASE/REDUCTASE"/>
    <property type="match status" value="1"/>
</dbReference>